<organism evidence="1 2">
    <name type="scientific">Grifola frondosa</name>
    <name type="common">Maitake</name>
    <name type="synonym">Polyporus frondosus</name>
    <dbReference type="NCBI Taxonomy" id="5627"/>
    <lineage>
        <taxon>Eukaryota</taxon>
        <taxon>Fungi</taxon>
        <taxon>Dikarya</taxon>
        <taxon>Basidiomycota</taxon>
        <taxon>Agaricomycotina</taxon>
        <taxon>Agaricomycetes</taxon>
        <taxon>Polyporales</taxon>
        <taxon>Grifolaceae</taxon>
        <taxon>Grifola</taxon>
    </lineage>
</organism>
<keyword evidence="2" id="KW-1185">Reference proteome</keyword>
<proteinExistence type="predicted"/>
<evidence type="ECO:0000313" key="1">
    <source>
        <dbReference type="EMBL" id="OBZ79567.1"/>
    </source>
</evidence>
<dbReference type="AlphaFoldDB" id="A0A1C7MS72"/>
<dbReference type="EMBL" id="LUGG01000001">
    <property type="protein sequence ID" value="OBZ79567.1"/>
    <property type="molecule type" value="Genomic_DNA"/>
</dbReference>
<sequence length="143" mass="15256">MKVNSHGDWKSVHIRGHVPVLYLAHQFDKHFIGSLISVPAALLITAVEAQSPTTGTISAPADGITTEAGEASAFAYDVNDWCHSGYSPLSFPEGLSPLFWGLYCRNPPYPPPSALPMPELDIDVISTPSSPSGIARTGASWQP</sequence>
<comment type="caution">
    <text evidence="1">The sequence shown here is derived from an EMBL/GenBank/DDBJ whole genome shotgun (WGS) entry which is preliminary data.</text>
</comment>
<evidence type="ECO:0000313" key="2">
    <source>
        <dbReference type="Proteomes" id="UP000092993"/>
    </source>
</evidence>
<reference evidence="1 2" key="1">
    <citation type="submission" date="2016-03" db="EMBL/GenBank/DDBJ databases">
        <title>Whole genome sequencing of Grifola frondosa 9006-11.</title>
        <authorList>
            <person name="Min B."/>
            <person name="Park H."/>
            <person name="Kim J.-G."/>
            <person name="Cho H."/>
            <person name="Oh Y.-L."/>
            <person name="Kong W.-S."/>
            <person name="Choi I.-G."/>
        </authorList>
    </citation>
    <scope>NUCLEOTIDE SEQUENCE [LARGE SCALE GENOMIC DNA]</scope>
    <source>
        <strain evidence="1 2">9006-11</strain>
    </source>
</reference>
<accession>A0A1C7MS72</accession>
<name>A0A1C7MS72_GRIFR</name>
<dbReference type="Proteomes" id="UP000092993">
    <property type="component" value="Unassembled WGS sequence"/>
</dbReference>
<gene>
    <name evidence="1" type="ORF">A0H81_00267</name>
</gene>
<protein>
    <submittedName>
        <fullName evidence="1">Uncharacterized protein</fullName>
    </submittedName>
</protein>